<reference evidence="15" key="9">
    <citation type="journal article" date="1990" name="Virology">
        <title>Tumorigenic poxviruses: characterization of the expression of an epidermal growth factor related gene in Shope fibroma virus.</title>
        <authorList>
            <person name="Chang W."/>
            <person name="Macaulay C."/>
            <person name="Hu S.L."/>
            <person name="Tam J.P."/>
            <person name="McFadden G."/>
        </authorList>
    </citation>
    <scope>NUCLEOTIDE SEQUENCE [LARGE SCALE GENOMIC DNA]</scope>
    <source>
        <strain evidence="15">Kasza</strain>
    </source>
</reference>
<name>Q9Q938_RFVKA</name>
<keyword evidence="8" id="KW-1133">Transmembrane helix</keyword>
<reference evidence="14 15" key="12">
    <citation type="journal article" date="1991" name="Virology">
        <title>Sequence and analysis of a portion of the genomes of Shope fibroma virus and malignant rabbit fibroma virus that is important for viral replication in lymphocytes.</title>
        <authorList>
            <person name="Strayer D.S."/>
            <person name="Jerng H.H."/>
            <person name="O'Connor K."/>
        </authorList>
    </citation>
    <scope>NUCLEOTIDE SEQUENCE [LARGE SCALE GENOMIC DNA]</scope>
    <source>
        <strain evidence="14 15">Kasza</strain>
    </source>
</reference>
<evidence type="ECO:0000256" key="5">
    <source>
        <dbReference type="ARBA" id="ARBA00022692"/>
    </source>
</evidence>
<reference evidence="14 15" key="23">
    <citation type="journal article" date="1999" name="Virology">
        <title>The complete genome sequence of shope (Rabbit) fibroma virus.</title>
        <authorList>
            <person name="Willer D.O."/>
            <person name="McFadden G."/>
            <person name="Evans D.H."/>
        </authorList>
    </citation>
    <scope>NUCLEOTIDE SEQUENCE [LARGE SCALE GENOMIC DNA]</scope>
    <source>
        <strain evidence="14 15">Kasza</strain>
    </source>
</reference>
<gene>
    <name evidence="14" type="primary">s033R</name>
</gene>
<comment type="similarity">
    <text evidence="12">Belongs to the orthopoxvirus OPG070 family.</text>
</comment>
<dbReference type="KEGG" id="vg:1486876"/>
<dbReference type="RefSeq" id="NP_051922.1">
    <property type="nucleotide sequence ID" value="NC_001266.1"/>
</dbReference>
<reference evidence="15" key="3">
    <citation type="journal article" date="1986" name="Mol. Cell. Biol.">
        <title>DNA sequence homology between the terminal inverted repeats of Shope fibroma virus and an endogenous cellular plasmid species.</title>
        <authorList>
            <person name="Upton C."/>
            <person name="McFadden G."/>
        </authorList>
    </citation>
    <scope>NUCLEOTIDE SEQUENCE [LARGE SCALE GENOMIC DNA]</scope>
    <source>
        <strain evidence="15">Kasza</strain>
    </source>
</reference>
<evidence type="ECO:0000256" key="13">
    <source>
        <dbReference type="ARBA" id="ARBA00034818"/>
    </source>
</evidence>
<reference evidence="15" key="10">
    <citation type="journal article" date="1991" name="Biochem. Biophys. Res. Commun.">
        <title>T2 open reading frame from the Shope fibroma virus encodes a soluble form of the TNF receptor.</title>
        <authorList>
            <person name="Smith C.A."/>
            <person name="Davis T."/>
            <person name="Wignall J.M."/>
            <person name="Din W.S."/>
            <person name="Farrah T."/>
            <person name="Upton C."/>
            <person name="McFadden G."/>
            <person name="Goodwin R.G."/>
        </authorList>
    </citation>
    <scope>NUCLEOTIDE SEQUENCE [LARGE SCALE GENOMIC DNA]</scope>
    <source>
        <strain evidence="15">Kasza</strain>
    </source>
</reference>
<dbReference type="InterPro" id="IPR005057">
    <property type="entry name" value="Poxvirus_E8"/>
</dbReference>
<reference evidence="15" key="18">
    <citation type="journal article" date="1995" name="Virology">
        <title>Myxoma virus and Shope fibroma virus encode dual-specificity tyrosine/serine phosphatases which are essential for virus viability.</title>
        <authorList>
            <person name="Mossman K."/>
            <person name="Ostergaard H."/>
            <person name="Upton C."/>
            <person name="McFadden G."/>
        </authorList>
    </citation>
    <scope>NUCLEOTIDE SEQUENCE [LARGE SCALE GENOMIC DNA]</scope>
    <source>
        <strain evidence="15">Kasza</strain>
    </source>
</reference>
<comment type="subcellular location">
    <subcellularLocation>
        <location evidence="2">Host cytoplasm</location>
    </subcellularLocation>
    <subcellularLocation>
        <location evidence="1">Host endoplasmic reticulum membrane</location>
        <topology evidence="1">Multi-pass membrane protein</topology>
    </subcellularLocation>
    <subcellularLocation>
        <location evidence="3">Virion</location>
    </subcellularLocation>
</comment>
<reference evidence="15" key="11">
    <citation type="journal article" date="1991" name="Virology">
        <title>Identification and DNA sequence of the large subunit of the capping enzyme from Shope fibroma virus.</title>
        <authorList>
            <person name="Upton C."/>
            <person name="Stuart D."/>
            <person name="McFadden G."/>
        </authorList>
    </citation>
    <scope>NUCLEOTIDE SEQUENCE [LARGE SCALE GENOMIC DNA]</scope>
    <source>
        <strain evidence="15">Kasza</strain>
    </source>
</reference>
<reference evidence="15" key="15">
    <citation type="journal article" date="1993" name="Proc. Natl. Acad. Sci. U.S.A.">
        <title>Identification of a poxvirus gene encoding a uracil-DNA glycosylase.</title>
        <authorList>
            <person name="Upton C."/>
            <person name="Stuart D.T."/>
            <person name="McFadden G."/>
        </authorList>
    </citation>
    <scope>NUCLEOTIDE SEQUENCE [LARGE SCALE GENOMIC DNA]</scope>
    <source>
        <strain evidence="15">Kasza</strain>
    </source>
</reference>
<evidence type="ECO:0000256" key="4">
    <source>
        <dbReference type="ARBA" id="ARBA00022553"/>
    </source>
</evidence>
<dbReference type="GO" id="GO:0044167">
    <property type="term" value="C:host cell endoplasmic reticulum membrane"/>
    <property type="evidence" value="ECO:0007669"/>
    <property type="project" value="UniProtKB-SubCell"/>
</dbReference>
<reference evidence="15" key="8">
    <citation type="journal article" date="1990" name="Virology">
        <title>The complete DNA sequence of vaccinia virus.</title>
        <authorList>
            <person name="Goebel S.J."/>
            <person name="Johnson G.P."/>
            <person name="Perkus M.E."/>
            <person name="Davis S.W."/>
            <person name="Winslow J.P."/>
            <person name="Paoletti E."/>
        </authorList>
    </citation>
    <scope>NUCLEOTIDE SEQUENCE [LARGE SCALE GENOMIC DNA]</scope>
    <source>
        <strain evidence="15">Kasza</strain>
    </source>
</reference>
<evidence type="ECO:0000313" key="15">
    <source>
        <dbReference type="Proteomes" id="UP000000868"/>
    </source>
</evidence>
<keyword evidence="11" id="KW-1035">Host cytoplasm</keyword>
<evidence type="ECO:0000256" key="9">
    <source>
        <dbReference type="ARBA" id="ARBA00023136"/>
    </source>
</evidence>
<reference evidence="15" key="6">
    <citation type="journal article" date="1988" name="Virology">
        <title>Tumorigenic poxviruses: fine analysis of the recombination junctions in malignant rabbit fibroma virus, a recombinant between Shope fibroma virus and myxoma virus.</title>
        <authorList>
            <person name="Upton C."/>
            <person name="Macen J.L."/>
            <person name="Maranchuk R.A."/>
            <person name="DeLange A.M."/>
            <person name="McFadden G."/>
        </authorList>
    </citation>
    <scope>NUCLEOTIDE SEQUENCE [LARGE SCALE GENOMIC DNA]</scope>
    <source>
        <strain evidence="15">Kasza</strain>
    </source>
</reference>
<evidence type="ECO:0000256" key="8">
    <source>
        <dbReference type="ARBA" id="ARBA00022989"/>
    </source>
</evidence>
<reference evidence="14 15" key="1">
    <citation type="journal article" date="1984" name="J. Virol.">
        <title>Tumorigenic poxviruses: construction of the composite physical map of the Shope fibroma virus genome.</title>
        <authorList>
            <person name="Delange A.M."/>
            <person name="Macaulay C."/>
            <person name="Block W."/>
            <person name="Mueller T."/>
            <person name="McFadden G."/>
        </authorList>
    </citation>
    <scope>NUCLEOTIDE SEQUENCE [LARGE SCALE GENOMIC DNA]</scope>
    <source>
        <strain evidence="14 15">Kasza</strain>
    </source>
</reference>
<evidence type="ECO:0000256" key="6">
    <source>
        <dbReference type="ARBA" id="ARBA00022844"/>
    </source>
</evidence>
<proteinExistence type="inferred from homology"/>
<evidence type="ECO:0000313" key="14">
    <source>
        <dbReference type="EMBL" id="AAF17915.1"/>
    </source>
</evidence>
<organism evidence="15">
    <name type="scientific">Rabbit fibroma virus (strain Kasza)</name>
    <name type="common">RFV</name>
    <name type="synonym">Shope fibroma virus (strain Kasza)</name>
    <dbReference type="NCBI Taxonomy" id="10272"/>
    <lineage>
        <taxon>Viruses</taxon>
        <taxon>Varidnaviria</taxon>
        <taxon>Bamfordvirae</taxon>
        <taxon>Nucleocytoviricota</taxon>
        <taxon>Pokkesviricetes</taxon>
        <taxon>Chitovirales</taxon>
        <taxon>Poxviridae</taxon>
        <taxon>Chordopoxvirinae</taxon>
        <taxon>Leporipoxvirus</taxon>
        <taxon>Leporipoxvirus shope</taxon>
        <taxon>Rabbit fibroma virus</taxon>
    </lineage>
</organism>
<dbReference type="PIRSF" id="PIRSF015690">
    <property type="entry name" value="VAC_E8R"/>
    <property type="match status" value="1"/>
</dbReference>
<evidence type="ECO:0000256" key="10">
    <source>
        <dbReference type="ARBA" id="ARBA00023184"/>
    </source>
</evidence>
<reference evidence="15" key="14">
    <citation type="journal article" date="1992" name="Virus Res.">
        <title>Sequence and analysis of the BamHI 'D' fragment of Shope fibroma virus: comparison with similar regions of related poxviruses.</title>
        <authorList>
            <person name="Strayer D.S."/>
            <person name="Jerng H.H."/>
        </authorList>
    </citation>
    <scope>NUCLEOTIDE SEQUENCE [LARGE SCALE GENOMIC DNA]</scope>
    <source>
        <strain evidence="15">Kasza</strain>
    </source>
</reference>
<reference evidence="15" key="20">
    <citation type="journal article" date="1997" name="Virology">
        <title>The T1/35kDa family of poxvirus-secreted proteins bind chemokines and modulate leukocyte influx into virus-infected tissues.</title>
        <authorList>
            <person name="Graham K.A."/>
            <person name="Lalani A.S."/>
            <person name="Macen J.L."/>
            <person name="Ness T.L."/>
            <person name="Barry M."/>
            <person name="Liu L.Y."/>
            <person name="Lucas A."/>
            <person name="Clark-Lewis I."/>
            <person name="Moyer R.W."/>
            <person name="McFadden G."/>
        </authorList>
    </citation>
    <scope>NUCLEOTIDE SEQUENCE [LARGE SCALE GENOMIC DNA]</scope>
    <source>
        <strain evidence="15">Kasza</strain>
    </source>
</reference>
<reference evidence="15" key="21">
    <citation type="journal article" date="1999" name="J. Mol. Biol.">
        <title>Shope fibroma virus DNA topoisomerase catalyses holliday junction resolution and hairpin formation in vitro.</title>
        <authorList>
            <person name="Palaniyar N."/>
            <person name="Gerasimopoulos E."/>
            <person name="Evans D.H."/>
        </authorList>
    </citation>
    <scope>NUCLEOTIDE SEQUENCE [LARGE SCALE GENOMIC DNA]</scope>
    <source>
        <strain evidence="15">Kasza</strain>
    </source>
</reference>
<organismHost>
    <name type="scientific">Oryctolagus cuniculus</name>
    <name type="common">Rabbit</name>
    <dbReference type="NCBI Taxonomy" id="9986"/>
</organismHost>
<reference evidence="15" key="19">
    <citation type="journal article" date="1995" name="Virology">
        <title>Species specificity of ectromelia virus and vaccinia virus interferon-gamma binding proteins.</title>
        <authorList>
            <person name="Mossman K."/>
            <person name="Upton C."/>
            <person name="Buller R.M."/>
            <person name="McFadden G."/>
        </authorList>
    </citation>
    <scope>NUCLEOTIDE SEQUENCE [LARGE SCALE GENOMIC DNA]</scope>
    <source>
        <strain evidence="15">Kasza</strain>
    </source>
</reference>
<dbReference type="Proteomes" id="UP000000868">
    <property type="component" value="Segment"/>
</dbReference>
<evidence type="ECO:0000256" key="7">
    <source>
        <dbReference type="ARBA" id="ARBA00022870"/>
    </source>
</evidence>
<reference evidence="15" key="13">
    <citation type="journal article" date="1992" name="J. Gen. Virol.">
        <title>Nucleotide sequence analysis of a unique near-terminal region of the tumorigenic poxvirus, Shope fibroma virus.</title>
        <authorList>
            <person name="Massung R.F."/>
            <person name="McFadden G."/>
            <person name="Moyer R.W."/>
        </authorList>
    </citation>
    <scope>NUCLEOTIDE SEQUENCE [LARGE SCALE GENOMIC DNA]</scope>
    <source>
        <strain evidence="15">Kasza</strain>
    </source>
</reference>
<reference evidence="15" key="7">
    <citation type="journal article" date="1990" name="Virology">
        <title>Identification and DNA sequence of the Shope fibroma virus DNA topoisomerase gene.</title>
        <authorList>
            <person name="Upton C."/>
            <person name="Opgenorth A."/>
            <person name="Traktman P."/>
            <person name="McFadden G."/>
        </authorList>
    </citation>
    <scope>NUCLEOTIDE SEQUENCE [LARGE SCALE GENOMIC DNA]</scope>
    <source>
        <strain evidence="15">Kasza</strain>
    </source>
</reference>
<reference evidence="15" key="22">
    <citation type="journal article" date="1999" name="J. Virol.">
        <title>Myxoma virus encodes an alpha2,3-sialyltransferase that enhances virulence.</title>
        <authorList>
            <person name="Jackson R.J."/>
            <person name="Hall D.F."/>
            <person name="Kerr P.J."/>
        </authorList>
    </citation>
    <scope>NUCLEOTIDE SEQUENCE [LARGE SCALE GENOMIC DNA]</scope>
    <source>
        <strain evidence="15">Kasza</strain>
    </source>
</reference>
<keyword evidence="9" id="KW-0472">Membrane</keyword>
<dbReference type="EMBL" id="AF170722">
    <property type="protein sequence ID" value="AAF17915.1"/>
    <property type="molecule type" value="Genomic_DNA"/>
</dbReference>
<keyword evidence="15" id="KW-1185">Reference proteome</keyword>
<evidence type="ECO:0000256" key="12">
    <source>
        <dbReference type="ARBA" id="ARBA00034768"/>
    </source>
</evidence>
<reference evidence="15" key="16">
    <citation type="journal article" date="1994" name="J. Virol.">
        <title>A poxvirus protein with a RING finger motif binds zinc and localizes in virus factories.</title>
        <authorList>
            <person name="Upton C."/>
            <person name="Schiff L."/>
            <person name="Rice S.A."/>
            <person name="Dowdeswell T."/>
            <person name="Yang X."/>
            <person name="McFadden G."/>
        </authorList>
    </citation>
    <scope>NUCLEOTIDE SEQUENCE [LARGE SCALE GENOMIC DNA]</scope>
    <source>
        <strain evidence="15">Kasza</strain>
    </source>
</reference>
<evidence type="ECO:0000256" key="11">
    <source>
        <dbReference type="ARBA" id="ARBA00023200"/>
    </source>
</evidence>
<accession>Q9Q938</accession>
<dbReference type="Pfam" id="PF03394">
    <property type="entry name" value="Pox_E8"/>
    <property type="match status" value="1"/>
</dbReference>
<reference evidence="15" key="17">
    <citation type="journal article" date="1994" name="Virology">
        <title>Characterization of the Shope fibroma virus DNA ligase gene.</title>
        <authorList>
            <person name="Parks R.J."/>
            <person name="Lichty B.D."/>
            <person name="Karakis C."/>
            <person name="Evans D.H."/>
        </authorList>
    </citation>
    <scope>NUCLEOTIDE SEQUENCE [LARGE SCALE GENOMIC DNA]</scope>
    <source>
        <strain evidence="15">Kasza</strain>
    </source>
</reference>
<evidence type="ECO:0000256" key="1">
    <source>
        <dbReference type="ARBA" id="ARBA00004153"/>
    </source>
</evidence>
<sequence length="274" mass="31799">MAGPPPPLPLDIYEESQRRNDDQKTFFTRTLSPLLKNTYLYHNYAYGWIPETVIWSSRFANLDVTDYHPITLNLLKKFEFMLSLYTGPVLPYEEKINTEFISRGSFSGRYINFLRNFSILPTDEFISFLLLTSMPIYNILFWFTNTRFDITKHTLFSKVYTNVANHVTLARYFRHSGDYKPLFSRVDDNAIYAAPFPINQSRIIHQRTPPGTAISDYETLSNLSAILYLTNYDPVLMFLAFYVPNISVTTKITPGVEYLLQKLNMTPADVTLLS</sequence>
<evidence type="ECO:0000256" key="3">
    <source>
        <dbReference type="ARBA" id="ARBA00004328"/>
    </source>
</evidence>
<keyword evidence="4" id="KW-0597">Phosphoprotein</keyword>
<evidence type="ECO:0000256" key="2">
    <source>
        <dbReference type="ARBA" id="ARBA00004192"/>
    </source>
</evidence>
<keyword evidence="7" id="KW-1043">Host membrane</keyword>
<reference evidence="15" key="2">
    <citation type="journal article" date="1986" name="J. Virol.">
        <title>Identification and nucleotide sequence of the thymidine kinase gene of Shope fibroma virus.</title>
        <authorList>
            <person name="Upton C."/>
            <person name="McFadden G."/>
        </authorList>
    </citation>
    <scope>NUCLEOTIDE SEQUENCE [LARGE SCALE GENOMIC DNA]</scope>
    <source>
        <strain evidence="15">Kasza</strain>
    </source>
</reference>
<dbReference type="GO" id="GO:0044423">
    <property type="term" value="C:virion component"/>
    <property type="evidence" value="ECO:0007669"/>
    <property type="project" value="UniProtKB-KW"/>
</dbReference>
<keyword evidence="5" id="KW-0812">Transmembrane</keyword>
<keyword evidence="6" id="KW-0946">Virion</keyword>
<reference evidence="15" key="5">
    <citation type="journal article" date="1987" name="Virology">
        <title>Tumorigenic poxviruses: genomic organization and DNA sequence of the telomeric region of the Shope fibroma virus genome.</title>
        <authorList>
            <person name="Upton C."/>
            <person name="DeLange A.M."/>
            <person name="McFadden G."/>
        </authorList>
    </citation>
    <scope>NUCLEOTIDE SEQUENCE [LARGE SCALE GENOMIC DNA]</scope>
    <source>
        <strain evidence="15">Kasza</strain>
    </source>
</reference>
<keyword evidence="10" id="KW-1038">Host endoplasmic reticulum</keyword>
<protein>
    <recommendedName>
        <fullName evidence="13">Protein OPG070</fullName>
    </recommendedName>
</protein>
<reference evidence="15" key="4">
    <citation type="journal article" date="1986" name="Virology">
        <title>Tumorigenic poxviruses: analysis of viral DNA sequences implicated in the tumorigenicity of Shope fibroma virus and malignant rabbit virus.</title>
        <authorList>
            <person name="Upton C."/>
            <person name="McFadden G."/>
        </authorList>
    </citation>
    <scope>NUCLEOTIDE SEQUENCE [LARGE SCALE GENOMIC DNA]</scope>
    <source>
        <strain evidence="15">Kasza</strain>
    </source>
</reference>